<dbReference type="Pfam" id="PF04754">
    <property type="entry name" value="Transposase_31"/>
    <property type="match status" value="1"/>
</dbReference>
<proteinExistence type="inferred from homology"/>
<gene>
    <name evidence="3" type="ORF">EWT59_13660</name>
</gene>
<dbReference type="NCBIfam" id="TIGR01784">
    <property type="entry name" value="T_den_put_tspse"/>
    <property type="match status" value="1"/>
</dbReference>
<sequence>MSRKKEKNTSTPHDAAFRAFMASPEVARDFVSLHLPEEYRQLCDLSTLRLEPCTFVDLELKQYACDALFSMKTVSGEDGYVYCLVEHQSTENAYMAFRMLRYSVAAMQRHFEAHKVLPLVIPVLFYHGERSPYPYSMNWLDGFSDPDIAAKIYTRAFHLVDVTVMDDDEIMHHRRLGALTLLMKHSRSRDLMLQMDRLVQLIQDSLNEELAQVLFHYLLNGSEHVTVTFLQTLAQRLPQHEDNIMTLAERIEQKGIAKGIERGLAQGIKQGKLEGKLETACNMLNAGMDRQTVLQMTGLSNDQLNMLKH</sequence>
<protein>
    <submittedName>
        <fullName evidence="3">Rpn family recombination-promoting nuclease/putative transposase</fullName>
    </submittedName>
</protein>
<name>A0A7I0KUX6_ECO25</name>
<dbReference type="GO" id="GO:0006310">
    <property type="term" value="P:DNA recombination"/>
    <property type="evidence" value="ECO:0007669"/>
    <property type="project" value="TreeGrafter"/>
</dbReference>
<evidence type="ECO:0000259" key="2">
    <source>
        <dbReference type="Pfam" id="PF04754"/>
    </source>
</evidence>
<evidence type="ECO:0000313" key="3">
    <source>
        <dbReference type="EMBL" id="TLI67233.1"/>
    </source>
</evidence>
<organism evidence="3 4">
    <name type="scientific">Escherichia coli O25b:H4</name>
    <dbReference type="NCBI Taxonomy" id="941280"/>
    <lineage>
        <taxon>Bacteria</taxon>
        <taxon>Pseudomonadati</taxon>
        <taxon>Pseudomonadota</taxon>
        <taxon>Gammaproteobacteria</taxon>
        <taxon>Enterobacterales</taxon>
        <taxon>Enterobacteriaceae</taxon>
        <taxon>Escherichia</taxon>
    </lineage>
</organism>
<dbReference type="InterPro" id="IPR010106">
    <property type="entry name" value="RpnA"/>
</dbReference>
<reference evidence="3 4" key="1">
    <citation type="submission" date="2019-01" db="EMBL/GenBank/DDBJ databases">
        <title>Genome and plasmid diversity of ESBL producing Escherichia coli ST131 tracking phylogenetic trajectories with Bayesian inference.</title>
        <authorList>
            <person name="Ny S."/>
        </authorList>
    </citation>
    <scope>NUCLEOTIDE SEQUENCE [LARGE SCALE GENOMIC DNA]</scope>
    <source>
        <strain evidence="3 4">C0101-PB_2013</strain>
    </source>
</reference>
<dbReference type="PANTHER" id="PTHR34611:SF2">
    <property type="entry name" value="INACTIVE RECOMBINATION-PROMOTING NUCLEASE-LIKE PROTEIN RPNE-RELATED"/>
    <property type="match status" value="1"/>
</dbReference>
<dbReference type="InterPro" id="IPR006842">
    <property type="entry name" value="Transposase_31"/>
</dbReference>
<comment type="caution">
    <text evidence="3">The sequence shown here is derived from an EMBL/GenBank/DDBJ whole genome shotgun (WGS) entry which is preliminary data.</text>
</comment>
<dbReference type="GO" id="GO:1990238">
    <property type="term" value="F:double-stranded DNA endonuclease activity"/>
    <property type="evidence" value="ECO:0007669"/>
    <property type="project" value="TreeGrafter"/>
</dbReference>
<dbReference type="PANTHER" id="PTHR34611">
    <property type="match status" value="1"/>
</dbReference>
<dbReference type="InterPro" id="IPR051699">
    <property type="entry name" value="Rpn/YhgA-like_nuclease"/>
</dbReference>
<comment type="similarity">
    <text evidence="1">Belongs to the Rpn/YhgA-like nuclease family.</text>
</comment>
<evidence type="ECO:0000256" key="1">
    <source>
        <dbReference type="ARBA" id="ARBA00009787"/>
    </source>
</evidence>
<evidence type="ECO:0000313" key="4">
    <source>
        <dbReference type="Proteomes" id="UP000309847"/>
    </source>
</evidence>
<dbReference type="AlphaFoldDB" id="A0A7I0KUX6"/>
<dbReference type="EMBL" id="SEWA01000004">
    <property type="protein sequence ID" value="TLI67233.1"/>
    <property type="molecule type" value="Genomic_DNA"/>
</dbReference>
<dbReference type="RefSeq" id="WP_023141242.1">
    <property type="nucleotide sequence ID" value="NZ_SEWA01000004.1"/>
</dbReference>
<feature type="domain" description="Transposase (putative) YhgA-like" evidence="2">
    <location>
        <begin position="11"/>
        <end position="207"/>
    </location>
</feature>
<accession>A0A7I0KUX6</accession>
<dbReference type="Proteomes" id="UP000309847">
    <property type="component" value="Unassembled WGS sequence"/>
</dbReference>